<name>A0AAD7TCX0_9TELE</name>
<protein>
    <submittedName>
        <fullName evidence="1">Uncharacterized protein</fullName>
    </submittedName>
</protein>
<sequence>MIRIIQLCPPGPTNHPLAPVIAHGRTFYDTLVSLLTQMSCGLETHSELITWRMNRAVIKGIKVFYAQHCNQGDLTAQDSGRLVRTVPNAAGRSLFLDVLLPVCQGR</sequence>
<dbReference type="AlphaFoldDB" id="A0AAD7TCX0"/>
<comment type="caution">
    <text evidence="1">The sequence shown here is derived from an EMBL/GenBank/DDBJ whole genome shotgun (WGS) entry which is preliminary data.</text>
</comment>
<evidence type="ECO:0000313" key="1">
    <source>
        <dbReference type="EMBL" id="KAJ8417861.1"/>
    </source>
</evidence>
<proteinExistence type="predicted"/>
<keyword evidence="2" id="KW-1185">Reference proteome</keyword>
<dbReference type="EMBL" id="JAINUG010000003">
    <property type="protein sequence ID" value="KAJ8417861.1"/>
    <property type="molecule type" value="Genomic_DNA"/>
</dbReference>
<accession>A0AAD7TCX0</accession>
<gene>
    <name evidence="1" type="ORF">AAFF_G00227040</name>
</gene>
<dbReference type="Proteomes" id="UP001221898">
    <property type="component" value="Unassembled WGS sequence"/>
</dbReference>
<reference evidence="1" key="1">
    <citation type="journal article" date="2023" name="Science">
        <title>Genome structures resolve the early diversification of teleost fishes.</title>
        <authorList>
            <person name="Parey E."/>
            <person name="Louis A."/>
            <person name="Montfort J."/>
            <person name="Bouchez O."/>
            <person name="Roques C."/>
            <person name="Iampietro C."/>
            <person name="Lluch J."/>
            <person name="Castinel A."/>
            <person name="Donnadieu C."/>
            <person name="Desvignes T."/>
            <person name="Floi Bucao C."/>
            <person name="Jouanno E."/>
            <person name="Wen M."/>
            <person name="Mejri S."/>
            <person name="Dirks R."/>
            <person name="Jansen H."/>
            <person name="Henkel C."/>
            <person name="Chen W.J."/>
            <person name="Zahm M."/>
            <person name="Cabau C."/>
            <person name="Klopp C."/>
            <person name="Thompson A.W."/>
            <person name="Robinson-Rechavi M."/>
            <person name="Braasch I."/>
            <person name="Lecointre G."/>
            <person name="Bobe J."/>
            <person name="Postlethwait J.H."/>
            <person name="Berthelot C."/>
            <person name="Roest Crollius H."/>
            <person name="Guiguen Y."/>
        </authorList>
    </citation>
    <scope>NUCLEOTIDE SEQUENCE</scope>
    <source>
        <strain evidence="1">NC1722</strain>
    </source>
</reference>
<organism evidence="1 2">
    <name type="scientific">Aldrovandia affinis</name>
    <dbReference type="NCBI Taxonomy" id="143900"/>
    <lineage>
        <taxon>Eukaryota</taxon>
        <taxon>Metazoa</taxon>
        <taxon>Chordata</taxon>
        <taxon>Craniata</taxon>
        <taxon>Vertebrata</taxon>
        <taxon>Euteleostomi</taxon>
        <taxon>Actinopterygii</taxon>
        <taxon>Neopterygii</taxon>
        <taxon>Teleostei</taxon>
        <taxon>Notacanthiformes</taxon>
        <taxon>Halosauridae</taxon>
        <taxon>Aldrovandia</taxon>
    </lineage>
</organism>
<evidence type="ECO:0000313" key="2">
    <source>
        <dbReference type="Proteomes" id="UP001221898"/>
    </source>
</evidence>